<accession>A0A059AQ76</accession>
<sequence length="67" mass="7977">MGMEEVLNLRGWFSVFREGRMSNLNSRRSHPTECARLSGCLLWKPTAMMFLKQVYECPVRLAQWDRR</sequence>
<dbReference type="Gramene" id="KCW56132">
    <property type="protein sequence ID" value="KCW56132"/>
    <property type="gene ID" value="EUGRSUZ_I01883"/>
</dbReference>
<name>A0A059AQ76_EUCGR</name>
<reference evidence="1" key="1">
    <citation type="submission" date="2013-07" db="EMBL/GenBank/DDBJ databases">
        <title>The genome of Eucalyptus grandis.</title>
        <authorList>
            <person name="Schmutz J."/>
            <person name="Hayes R."/>
            <person name="Myburg A."/>
            <person name="Tuskan G."/>
            <person name="Grattapaglia D."/>
            <person name="Rokhsar D.S."/>
        </authorList>
    </citation>
    <scope>NUCLEOTIDE SEQUENCE</scope>
    <source>
        <tissue evidence="1">Leaf extractions</tissue>
    </source>
</reference>
<dbReference type="InParanoid" id="A0A059AQ76"/>
<organism evidence="1">
    <name type="scientific">Eucalyptus grandis</name>
    <name type="common">Flooded gum</name>
    <dbReference type="NCBI Taxonomy" id="71139"/>
    <lineage>
        <taxon>Eukaryota</taxon>
        <taxon>Viridiplantae</taxon>
        <taxon>Streptophyta</taxon>
        <taxon>Embryophyta</taxon>
        <taxon>Tracheophyta</taxon>
        <taxon>Spermatophyta</taxon>
        <taxon>Magnoliopsida</taxon>
        <taxon>eudicotyledons</taxon>
        <taxon>Gunneridae</taxon>
        <taxon>Pentapetalae</taxon>
        <taxon>rosids</taxon>
        <taxon>malvids</taxon>
        <taxon>Myrtales</taxon>
        <taxon>Myrtaceae</taxon>
        <taxon>Myrtoideae</taxon>
        <taxon>Eucalypteae</taxon>
        <taxon>Eucalyptus</taxon>
    </lineage>
</organism>
<protein>
    <submittedName>
        <fullName evidence="1">Uncharacterized protein</fullName>
    </submittedName>
</protein>
<gene>
    <name evidence="1" type="ORF">EUGRSUZ_I01883</name>
</gene>
<dbReference type="AlphaFoldDB" id="A0A059AQ76"/>
<proteinExistence type="predicted"/>
<dbReference type="EMBL" id="KK198761">
    <property type="protein sequence ID" value="KCW56132.1"/>
    <property type="molecule type" value="Genomic_DNA"/>
</dbReference>
<evidence type="ECO:0000313" key="1">
    <source>
        <dbReference type="EMBL" id="KCW56132.1"/>
    </source>
</evidence>